<accession>A0A0A8ZF51</accession>
<reference evidence="2" key="2">
    <citation type="journal article" date="2015" name="Data Brief">
        <title>Shoot transcriptome of the giant reed, Arundo donax.</title>
        <authorList>
            <person name="Barrero R.A."/>
            <person name="Guerrero F.D."/>
            <person name="Moolhuijzen P."/>
            <person name="Goolsby J.A."/>
            <person name="Tidwell J."/>
            <person name="Bellgard S.E."/>
            <person name="Bellgard M.I."/>
        </authorList>
    </citation>
    <scope>NUCLEOTIDE SEQUENCE</scope>
    <source>
        <tissue evidence="2">Shoot tissue taken approximately 20 cm above the soil surface</tissue>
    </source>
</reference>
<evidence type="ECO:0000256" key="1">
    <source>
        <dbReference type="SAM" id="MobiDB-lite"/>
    </source>
</evidence>
<feature type="compositionally biased region" description="Basic residues" evidence="1">
    <location>
        <begin position="7"/>
        <end position="21"/>
    </location>
</feature>
<proteinExistence type="predicted"/>
<name>A0A0A8ZF51_ARUDO</name>
<feature type="region of interest" description="Disordered" evidence="1">
    <location>
        <begin position="1"/>
        <end position="23"/>
    </location>
</feature>
<dbReference type="EMBL" id="GBRH01259886">
    <property type="protein sequence ID" value="JAD38009.1"/>
    <property type="molecule type" value="Transcribed_RNA"/>
</dbReference>
<sequence>MMQNPKHISRFSPKHPSRFGPKHPTFLALANDGLLQADVTRWGYQQRGNRSTSPSSVAAPSDVRRALAAVLRHLA</sequence>
<evidence type="ECO:0000313" key="2">
    <source>
        <dbReference type="EMBL" id="JAD38009.1"/>
    </source>
</evidence>
<organism evidence="2">
    <name type="scientific">Arundo donax</name>
    <name type="common">Giant reed</name>
    <name type="synonym">Donax arundinaceus</name>
    <dbReference type="NCBI Taxonomy" id="35708"/>
    <lineage>
        <taxon>Eukaryota</taxon>
        <taxon>Viridiplantae</taxon>
        <taxon>Streptophyta</taxon>
        <taxon>Embryophyta</taxon>
        <taxon>Tracheophyta</taxon>
        <taxon>Spermatophyta</taxon>
        <taxon>Magnoliopsida</taxon>
        <taxon>Liliopsida</taxon>
        <taxon>Poales</taxon>
        <taxon>Poaceae</taxon>
        <taxon>PACMAD clade</taxon>
        <taxon>Arundinoideae</taxon>
        <taxon>Arundineae</taxon>
        <taxon>Arundo</taxon>
    </lineage>
</organism>
<protein>
    <submittedName>
        <fullName evidence="2">Uncharacterized protein</fullName>
    </submittedName>
</protein>
<reference evidence="2" key="1">
    <citation type="submission" date="2014-09" db="EMBL/GenBank/DDBJ databases">
        <authorList>
            <person name="Magalhaes I.L.F."/>
            <person name="Oliveira U."/>
            <person name="Santos F.R."/>
            <person name="Vidigal T.H.D.A."/>
            <person name="Brescovit A.D."/>
            <person name="Santos A.J."/>
        </authorList>
    </citation>
    <scope>NUCLEOTIDE SEQUENCE</scope>
    <source>
        <tissue evidence="2">Shoot tissue taken approximately 20 cm above the soil surface</tissue>
    </source>
</reference>
<dbReference type="AlphaFoldDB" id="A0A0A8ZF51"/>